<evidence type="ECO:0000256" key="1">
    <source>
        <dbReference type="ARBA" id="ARBA00001946"/>
    </source>
</evidence>
<protein>
    <submittedName>
        <fullName evidence="4">Phosphoglycolate phosphatase</fullName>
    </submittedName>
</protein>
<keyword evidence="2" id="KW-0378">Hydrolase</keyword>
<dbReference type="InterPro" id="IPR023214">
    <property type="entry name" value="HAD_sf"/>
</dbReference>
<dbReference type="Proteomes" id="UP000614811">
    <property type="component" value="Unassembled WGS sequence"/>
</dbReference>
<dbReference type="RefSeq" id="WP_189398132.1">
    <property type="nucleotide sequence ID" value="NZ_BMXA01000001.1"/>
</dbReference>
<name>A0A918VH35_9GAMM</name>
<dbReference type="AlphaFoldDB" id="A0A918VH35"/>
<dbReference type="InterPro" id="IPR006439">
    <property type="entry name" value="HAD-SF_hydro_IA"/>
</dbReference>
<dbReference type="InterPro" id="IPR051400">
    <property type="entry name" value="HAD-like_hydrolase"/>
</dbReference>
<dbReference type="SFLD" id="SFLDS00003">
    <property type="entry name" value="Haloacid_Dehalogenase"/>
    <property type="match status" value="1"/>
</dbReference>
<comment type="cofactor">
    <cofactor evidence="1">
        <name>Mg(2+)</name>
        <dbReference type="ChEBI" id="CHEBI:18420"/>
    </cofactor>
</comment>
<dbReference type="Pfam" id="PF00702">
    <property type="entry name" value="Hydrolase"/>
    <property type="match status" value="1"/>
</dbReference>
<dbReference type="SFLD" id="SFLDG01129">
    <property type="entry name" value="C1.5:_HAD__Beta-PGM__Phosphata"/>
    <property type="match status" value="1"/>
</dbReference>
<evidence type="ECO:0000313" key="4">
    <source>
        <dbReference type="EMBL" id="GGZ97222.1"/>
    </source>
</evidence>
<dbReference type="Gene3D" id="3.40.50.1000">
    <property type="entry name" value="HAD superfamily/HAD-like"/>
    <property type="match status" value="1"/>
</dbReference>
<comment type="caution">
    <text evidence="4">The sequence shown here is derived from an EMBL/GenBank/DDBJ whole genome shotgun (WGS) entry which is preliminary data.</text>
</comment>
<keyword evidence="5" id="KW-1185">Reference proteome</keyword>
<dbReference type="EMBL" id="BMXA01000001">
    <property type="protein sequence ID" value="GGZ97222.1"/>
    <property type="molecule type" value="Genomic_DNA"/>
</dbReference>
<evidence type="ECO:0000313" key="5">
    <source>
        <dbReference type="Proteomes" id="UP000614811"/>
    </source>
</evidence>
<gene>
    <name evidence="4" type="ORF">GCM10008090_01880</name>
</gene>
<proteinExistence type="predicted"/>
<evidence type="ECO:0000256" key="3">
    <source>
        <dbReference type="ARBA" id="ARBA00022842"/>
    </source>
</evidence>
<dbReference type="Gene3D" id="1.20.120.710">
    <property type="entry name" value="Haloacid dehalogenase hydrolase-like domain"/>
    <property type="match status" value="1"/>
</dbReference>
<dbReference type="GO" id="GO:0044281">
    <property type="term" value="P:small molecule metabolic process"/>
    <property type="evidence" value="ECO:0007669"/>
    <property type="project" value="UniProtKB-ARBA"/>
</dbReference>
<dbReference type="InterPro" id="IPR036412">
    <property type="entry name" value="HAD-like_sf"/>
</dbReference>
<reference evidence="4" key="2">
    <citation type="submission" date="2020-09" db="EMBL/GenBank/DDBJ databases">
        <authorList>
            <person name="Sun Q."/>
            <person name="Kim S."/>
        </authorList>
    </citation>
    <scope>NUCLEOTIDE SEQUENCE</scope>
    <source>
        <strain evidence="4">KCTC 12711</strain>
    </source>
</reference>
<sequence>MQTPRAIFFDLDETLIANKMPVPTLFQTVYSDIIGDHDDTARKAFFLALRENASTLWSTMFDAAHSPERQFVDCFAACLVATGQSRNTGQLAQAMFERFLDLSSNNVTLHHDALDTLRRLRKQGFITGIITNGMERVQRGKILQVGLESEVDHVTISAEARSHKPFAPVFELALSRAGVVPHEAWQIGDHALNDVAGAIRAGMRGVFYDPAQNRLATAFDDIPESPHHTISALADVISLISPS</sequence>
<dbReference type="GO" id="GO:0016787">
    <property type="term" value="F:hydrolase activity"/>
    <property type="evidence" value="ECO:0007669"/>
    <property type="project" value="UniProtKB-KW"/>
</dbReference>
<dbReference type="PRINTS" id="PR00413">
    <property type="entry name" value="HADHALOGNASE"/>
</dbReference>
<reference evidence="4" key="1">
    <citation type="journal article" date="2014" name="Int. J. Syst. Evol. Microbiol.">
        <title>Complete genome sequence of Corynebacterium casei LMG S-19264T (=DSM 44701T), isolated from a smear-ripened cheese.</title>
        <authorList>
            <consortium name="US DOE Joint Genome Institute (JGI-PGF)"/>
            <person name="Walter F."/>
            <person name="Albersmeier A."/>
            <person name="Kalinowski J."/>
            <person name="Ruckert C."/>
        </authorList>
    </citation>
    <scope>NUCLEOTIDE SEQUENCE</scope>
    <source>
        <strain evidence="4">KCTC 12711</strain>
    </source>
</reference>
<dbReference type="SUPFAM" id="SSF56784">
    <property type="entry name" value="HAD-like"/>
    <property type="match status" value="1"/>
</dbReference>
<organism evidence="4 5">
    <name type="scientific">Arenicella chitinivorans</name>
    <dbReference type="NCBI Taxonomy" id="1329800"/>
    <lineage>
        <taxon>Bacteria</taxon>
        <taxon>Pseudomonadati</taxon>
        <taxon>Pseudomonadota</taxon>
        <taxon>Gammaproteobacteria</taxon>
        <taxon>Arenicellales</taxon>
        <taxon>Arenicellaceae</taxon>
        <taxon>Arenicella</taxon>
    </lineage>
</organism>
<keyword evidence="3" id="KW-0460">Magnesium</keyword>
<dbReference type="PANTHER" id="PTHR46470:SF4">
    <property type="entry name" value="5-AMINO-6-(5-PHOSPHO-D-RIBITYLAMINO)URACIL PHOSPHATASE YIGB"/>
    <property type="match status" value="1"/>
</dbReference>
<accession>A0A918VH35</accession>
<evidence type="ECO:0000256" key="2">
    <source>
        <dbReference type="ARBA" id="ARBA00022801"/>
    </source>
</evidence>
<dbReference type="PANTHER" id="PTHR46470">
    <property type="entry name" value="N-ACYLNEURAMINATE-9-PHOSPHATASE"/>
    <property type="match status" value="1"/>
</dbReference>